<accession>A0A540VTG2</accession>
<protein>
    <recommendedName>
        <fullName evidence="3">Nucleotidyltransferase</fullName>
    </recommendedName>
</protein>
<dbReference type="AlphaFoldDB" id="A0A540VTG2"/>
<dbReference type="Proteomes" id="UP000315400">
    <property type="component" value="Unassembled WGS sequence"/>
</dbReference>
<organism evidence="1 2">
    <name type="scientific">Spiribacter salinus</name>
    <dbReference type="NCBI Taxonomy" id="1335746"/>
    <lineage>
        <taxon>Bacteria</taxon>
        <taxon>Pseudomonadati</taxon>
        <taxon>Pseudomonadota</taxon>
        <taxon>Gammaproteobacteria</taxon>
        <taxon>Chromatiales</taxon>
        <taxon>Ectothiorhodospiraceae</taxon>
        <taxon>Spiribacter</taxon>
    </lineage>
</organism>
<evidence type="ECO:0000313" key="1">
    <source>
        <dbReference type="EMBL" id="TQF00051.1"/>
    </source>
</evidence>
<comment type="caution">
    <text evidence="1">The sequence shown here is derived from an EMBL/GenBank/DDBJ whole genome shotgun (WGS) entry which is preliminary data.</text>
</comment>
<proteinExistence type="predicted"/>
<sequence length="205" mass="22948">MTMARGKASRDSRMRERLIQEAAKIMATEGVEDFSLAKRKAAFHLGAPGTTNLPQNREIQAALQDYQRLFGGVRQQSALQTLREAALEAMTFFAPFRPRLAGSVLDGTAGPESAVDLHCFADIPEDVVLFLLDQEIPFETEERRMRFDDEYAFVPMHRFMAGDIEIKLTVFDELALRHPPRSPVDGRPMRRASRGAVEALIDGNA</sequence>
<reference evidence="1 2" key="1">
    <citation type="submission" date="2019-06" db="EMBL/GenBank/DDBJ databases">
        <title>Metagenome assembled Genome of Spiribacter salinus SL48-SHIP from the microbial mat of Salt Lake 48 (Novosibirsk region, Russia).</title>
        <authorList>
            <person name="Shipova A."/>
            <person name="Rozanov A.S."/>
            <person name="Bryanskaya A.V."/>
            <person name="Peltek S.E."/>
        </authorList>
    </citation>
    <scope>NUCLEOTIDE SEQUENCE [LARGE SCALE GENOMIC DNA]</scope>
    <source>
        <strain evidence="1">SL48-SHIP-2</strain>
    </source>
</reference>
<name>A0A540VTG2_9GAMM</name>
<evidence type="ECO:0000313" key="2">
    <source>
        <dbReference type="Proteomes" id="UP000315400"/>
    </source>
</evidence>
<dbReference type="STRING" id="1260251.SPISAL_01405"/>
<evidence type="ECO:0008006" key="3">
    <source>
        <dbReference type="Google" id="ProtNLM"/>
    </source>
</evidence>
<dbReference type="EMBL" id="VIFK01000026">
    <property type="protein sequence ID" value="TQF00051.1"/>
    <property type="molecule type" value="Genomic_DNA"/>
</dbReference>
<gene>
    <name evidence="1" type="ORF">FKY71_05410</name>
</gene>